<evidence type="ECO:0000313" key="1">
    <source>
        <dbReference type="EMBL" id="SDI60172.1"/>
    </source>
</evidence>
<evidence type="ECO:0000313" key="2">
    <source>
        <dbReference type="Proteomes" id="UP000183263"/>
    </source>
</evidence>
<dbReference type="EMBL" id="FNDN01000009">
    <property type="protein sequence ID" value="SDI60172.1"/>
    <property type="molecule type" value="Genomic_DNA"/>
</dbReference>
<sequence>MLTDAFAESLAEAEKLIAAAPHVESEQDLVEGYRYLAGGILATTHAAWAVDRRHPTFISGTGPYTKMGLDNPDTLYLGAVISDDAEYVVTGTRGTTTDLSFQVLSGNYTAANVPGSESAFDDRAIDIAPDGSFEIRFGPEPAAGRRNYVTLAPGSSQLVVREVYGDWSQRRGTLRITRPDTAGEPAVPLTPEDVEKRYARAGKALVSRVRTWLKFPERFYLDQPANELTEPRSTPGGLATQYSSVGHYSLGPDEAMIITVPHSDAPYQGFQLGSLWYISLDYTGHQSSLNTSQSQTDPDGMIRLVVSERNPGITNWIDTVGHRRGYLQFRWQRLSRELTADDGPVAQVVPFEQIADHLPYHGSNVIDPEDFASRIAARRAAVADRMLA</sequence>
<protein>
    <submittedName>
        <fullName evidence="1">Uncharacterized protein</fullName>
    </submittedName>
</protein>
<reference evidence="1 2" key="1">
    <citation type="submission" date="2016-10" db="EMBL/GenBank/DDBJ databases">
        <authorList>
            <person name="de Groot N.N."/>
        </authorList>
    </citation>
    <scope>NUCLEOTIDE SEQUENCE [LARGE SCALE GENOMIC DNA]</scope>
    <source>
        <strain evidence="1 2">DSM 44892</strain>
    </source>
</reference>
<gene>
    <name evidence="1" type="ORF">SAMN05444695_10933</name>
</gene>
<name>A0A1G8LWP6_9NOCA</name>
<dbReference type="OrthoDB" id="3204158at2"/>
<dbReference type="Proteomes" id="UP000183263">
    <property type="component" value="Unassembled WGS sequence"/>
</dbReference>
<proteinExistence type="predicted"/>
<dbReference type="AlphaFoldDB" id="A0A1G8LWP6"/>
<accession>A0A1G8LWP6</accession>
<keyword evidence="2" id="KW-1185">Reference proteome</keyword>
<organism evidence="1 2">
    <name type="scientific">Rhodococcus triatomae</name>
    <dbReference type="NCBI Taxonomy" id="300028"/>
    <lineage>
        <taxon>Bacteria</taxon>
        <taxon>Bacillati</taxon>
        <taxon>Actinomycetota</taxon>
        <taxon>Actinomycetes</taxon>
        <taxon>Mycobacteriales</taxon>
        <taxon>Nocardiaceae</taxon>
        <taxon>Rhodococcus</taxon>
    </lineage>
</organism>
<dbReference type="RefSeq" id="WP_072736914.1">
    <property type="nucleotide sequence ID" value="NZ_CP048813.1"/>
</dbReference>